<dbReference type="GO" id="GO:0006754">
    <property type="term" value="P:ATP biosynthetic process"/>
    <property type="evidence" value="ECO:0007669"/>
    <property type="project" value="UniProtKB-KW"/>
</dbReference>
<dbReference type="EC" id="3.6.3.14" evidence="10"/>
<dbReference type="GO" id="GO:0031966">
    <property type="term" value="C:mitochondrial membrane"/>
    <property type="evidence" value="ECO:0007669"/>
    <property type="project" value="UniProtKB-SubCell"/>
</dbReference>
<feature type="domain" description="ATP synthase YMF19-like N-terminal" evidence="9">
    <location>
        <begin position="2"/>
        <end position="48"/>
    </location>
</feature>
<evidence type="ECO:0000259" key="9">
    <source>
        <dbReference type="Pfam" id="PF02326"/>
    </source>
</evidence>
<keyword evidence="3 8" id="KW-1133">Transmembrane helix</keyword>
<reference evidence="10" key="1">
    <citation type="submission" date="2011-01" db="EMBL/GenBank/DDBJ databases">
        <authorList>
            <person name="Burger G."/>
        </authorList>
    </citation>
    <scope>NUCLEOTIDE SEQUENCE</scope>
</reference>
<feature type="region of interest" description="Disordered" evidence="7">
    <location>
        <begin position="50"/>
        <end position="71"/>
    </location>
</feature>
<protein>
    <submittedName>
        <fullName evidence="10">ATP synthase F0 subunit 8</fullName>
        <ecNumber evidence="10">3.6.3.14</ecNumber>
    </submittedName>
</protein>
<keyword evidence="4 10" id="KW-0496">Mitochondrion</keyword>
<organism evidence="10">
    <name type="scientific">Bigelowiella natans</name>
    <name type="common">Pedinomonas minutissima</name>
    <name type="synonym">Chlorarachnion sp. (strain CCMP621)</name>
    <dbReference type="NCBI Taxonomy" id="227086"/>
    <lineage>
        <taxon>Eukaryota</taxon>
        <taxon>Sar</taxon>
        <taxon>Rhizaria</taxon>
        <taxon>Cercozoa</taxon>
        <taxon>Chlorarachniophyceae</taxon>
        <taxon>Bigelowiella</taxon>
    </lineage>
</organism>
<feature type="compositionally biased region" description="Low complexity" evidence="7">
    <location>
        <begin position="50"/>
        <end position="66"/>
    </location>
</feature>
<geneLocation type="mitochondrion" evidence="10"/>
<evidence type="ECO:0000256" key="7">
    <source>
        <dbReference type="SAM" id="MobiDB-lite"/>
    </source>
</evidence>
<sequence>MPQLDVVSFFNQIAWLTVAFLALLPLFYLLVSAPYSQTLAARSSLARSLGSVAPSPASAPSGPKAGQPIKPAVAPEFSTSCASLSEFRARAYSALR</sequence>
<keyword evidence="2 8" id="KW-0812">Transmembrane</keyword>
<evidence type="ECO:0000256" key="3">
    <source>
        <dbReference type="ARBA" id="ARBA00022989"/>
    </source>
</evidence>
<dbReference type="EMBL" id="HQ840955">
    <property type="protein sequence ID" value="ADV41828.1"/>
    <property type="molecule type" value="Genomic_DNA"/>
</dbReference>
<evidence type="ECO:0000313" key="10">
    <source>
        <dbReference type="EMBL" id="ADV41828.1"/>
    </source>
</evidence>
<proteinExistence type="predicted"/>
<keyword evidence="5 8" id="KW-0472">Membrane</keyword>
<feature type="transmembrane region" description="Helical" evidence="8">
    <location>
        <begin position="12"/>
        <end position="31"/>
    </location>
</feature>
<comment type="subcellular location">
    <subcellularLocation>
        <location evidence="1">Mitochondrion membrane</location>
    </subcellularLocation>
</comment>
<dbReference type="AlphaFoldDB" id="E9NZY1"/>
<keyword evidence="6" id="KW-0066">ATP synthesis</keyword>
<dbReference type="Pfam" id="PF02326">
    <property type="entry name" value="YMF19"/>
    <property type="match status" value="1"/>
</dbReference>
<evidence type="ECO:0000256" key="1">
    <source>
        <dbReference type="ARBA" id="ARBA00004325"/>
    </source>
</evidence>
<evidence type="ECO:0000256" key="5">
    <source>
        <dbReference type="ARBA" id="ARBA00023136"/>
    </source>
</evidence>
<evidence type="ECO:0000256" key="4">
    <source>
        <dbReference type="ARBA" id="ARBA00023128"/>
    </source>
</evidence>
<accession>E9NZY1</accession>
<keyword evidence="10" id="KW-0378">Hydrolase</keyword>
<evidence type="ECO:0000256" key="2">
    <source>
        <dbReference type="ARBA" id="ARBA00022692"/>
    </source>
</evidence>
<name>E9NZY1_BIGNA</name>
<evidence type="ECO:0000256" key="8">
    <source>
        <dbReference type="SAM" id="Phobius"/>
    </source>
</evidence>
<dbReference type="InterPro" id="IPR003319">
    <property type="entry name" value="YMF19-like_N"/>
</dbReference>
<reference evidence="10" key="2">
    <citation type="submission" date="2011-01" db="EMBL/GenBank/DDBJ databases">
        <authorList>
            <person name="McFadden G."/>
        </authorList>
    </citation>
    <scope>NUCLEOTIDE SEQUENCE</scope>
</reference>
<dbReference type="GO" id="GO:0016787">
    <property type="term" value="F:hydrolase activity"/>
    <property type="evidence" value="ECO:0007669"/>
    <property type="project" value="UniProtKB-KW"/>
</dbReference>
<evidence type="ECO:0000256" key="6">
    <source>
        <dbReference type="ARBA" id="ARBA00023310"/>
    </source>
</evidence>
<gene>
    <name evidence="10" type="primary">atp8</name>
</gene>